<dbReference type="Pfam" id="PF00226">
    <property type="entry name" value="DnaJ"/>
    <property type="match status" value="1"/>
</dbReference>
<dbReference type="STRING" id="246404.A0A507FIR4"/>
<dbReference type="InterPro" id="IPR001623">
    <property type="entry name" value="DnaJ_domain"/>
</dbReference>
<dbReference type="PROSITE" id="PS50076">
    <property type="entry name" value="DNAJ_2"/>
    <property type="match status" value="1"/>
</dbReference>
<dbReference type="PANTHER" id="PTHR44094">
    <property type="entry name" value="DNAJ HEAT SHOCK N-TERMINAL DOMAIN-CONTAINING PROTEIN"/>
    <property type="match status" value="1"/>
</dbReference>
<dbReference type="AlphaFoldDB" id="A0A507FIR4"/>
<evidence type="ECO:0000313" key="4">
    <source>
        <dbReference type="Proteomes" id="UP000320333"/>
    </source>
</evidence>
<dbReference type="InterPro" id="IPR036869">
    <property type="entry name" value="J_dom_sf"/>
</dbReference>
<comment type="caution">
    <text evidence="3">The sequence shown here is derived from an EMBL/GenBank/DDBJ whole genome shotgun (WGS) entry which is preliminary data.</text>
</comment>
<feature type="domain" description="J" evidence="2">
    <location>
        <begin position="162"/>
        <end position="227"/>
    </location>
</feature>
<feature type="region of interest" description="Disordered" evidence="1">
    <location>
        <begin position="1"/>
        <end position="30"/>
    </location>
</feature>
<dbReference type="SMART" id="SM00271">
    <property type="entry name" value="DnaJ"/>
    <property type="match status" value="1"/>
</dbReference>
<gene>
    <name evidence="3" type="ORF">CcCBS67573_g03776</name>
</gene>
<dbReference type="PRINTS" id="PR00625">
    <property type="entry name" value="JDOMAIN"/>
</dbReference>
<evidence type="ECO:0000313" key="3">
    <source>
        <dbReference type="EMBL" id="TPX74967.1"/>
    </source>
</evidence>
<dbReference type="Pfam" id="PF14308">
    <property type="entry name" value="DnaJ-X"/>
    <property type="match status" value="1"/>
</dbReference>
<dbReference type="InterPro" id="IPR018253">
    <property type="entry name" value="DnaJ_domain_CS"/>
</dbReference>
<name>A0A507FIR4_9FUNG</name>
<feature type="compositionally biased region" description="Low complexity" evidence="1">
    <location>
        <begin position="428"/>
        <end position="440"/>
    </location>
</feature>
<evidence type="ECO:0000256" key="1">
    <source>
        <dbReference type="SAM" id="MobiDB-lite"/>
    </source>
</evidence>
<reference evidence="3 4" key="1">
    <citation type="journal article" date="2019" name="Sci. Rep.">
        <title>Comparative genomics of chytrid fungi reveal insights into the obligate biotrophic and pathogenic lifestyle of Synchytrium endobioticum.</title>
        <authorList>
            <person name="van de Vossenberg B.T.L.H."/>
            <person name="Warris S."/>
            <person name="Nguyen H.D.T."/>
            <person name="van Gent-Pelzer M.P.E."/>
            <person name="Joly D.L."/>
            <person name="van de Geest H.C."/>
            <person name="Bonants P.J.M."/>
            <person name="Smith D.S."/>
            <person name="Levesque C.A."/>
            <person name="van der Lee T.A.J."/>
        </authorList>
    </citation>
    <scope>NUCLEOTIDE SEQUENCE [LARGE SCALE GENOMIC DNA]</scope>
    <source>
        <strain evidence="3 4">CBS 675.73</strain>
    </source>
</reference>
<dbReference type="PANTHER" id="PTHR44094:SF8">
    <property type="entry name" value="DNAJ HEAT SHOCK N-TERMINAL DOMAIN-CONTAINING PROTEIN-RELATED"/>
    <property type="match status" value="1"/>
</dbReference>
<dbReference type="PROSITE" id="PS00636">
    <property type="entry name" value="DNAJ_1"/>
    <property type="match status" value="1"/>
</dbReference>
<proteinExistence type="predicted"/>
<dbReference type="Gene3D" id="1.10.287.110">
    <property type="entry name" value="DnaJ domain"/>
    <property type="match status" value="1"/>
</dbReference>
<dbReference type="OrthoDB" id="2121694at2759"/>
<organism evidence="3 4">
    <name type="scientific">Chytriomyces confervae</name>
    <dbReference type="NCBI Taxonomy" id="246404"/>
    <lineage>
        <taxon>Eukaryota</taxon>
        <taxon>Fungi</taxon>
        <taxon>Fungi incertae sedis</taxon>
        <taxon>Chytridiomycota</taxon>
        <taxon>Chytridiomycota incertae sedis</taxon>
        <taxon>Chytridiomycetes</taxon>
        <taxon>Chytridiales</taxon>
        <taxon>Chytriomycetaceae</taxon>
        <taxon>Chytriomyces</taxon>
    </lineage>
</organism>
<sequence length="563" mass="59918">MSDKGPSSEPLRLTSGADDDQGNEPKIFGDLLSTRRPKDAAAGLSSGLKNVGKGVLGGLASLVVMPIEGARTDGVKGFAKGLGMGAVSAVAMSAAGIGTGIVQIGRGIANTPNAIKESMSDRVWDETKREWISYSLPAEAEELLNGANAEESGSKGHVKDTVFYDRLGVAPTATRTEIKKAYRLKALALHPDKNPDDPTASERFQQLGAAYQVLIDDQLREAYDKGGEDALGGQKFIDSSQLFELVFGSQKFESFIGELKLLSLTKDMQEMPDPNAGPEKQRELYNKSQYLLEKGQKQREVRCAVNLAAYLEKYISDTTETKEHFRQFLESEAKDLTSTGFGATLIGVLGYVYEEQGNMALGFKSNVAAGLGLTKMAKSAHIASNQMKVASSVFKSYNVARKAQTEMAKAEADAAKVAAESGATAAEGAAGTAGEKTASGGAAGAGGEQQTRSSTDSARVGGSAAAEGIAMKHLEDSLPTLVETMWNITVLDVESTLRKVCFKVLKDSSVSAEIRSQRAEGMRMMGQVFHTHSKPFADGLLEVTEKMKLAVPHEPKVPEDGEI</sequence>
<dbReference type="EMBL" id="QEAP01000101">
    <property type="protein sequence ID" value="TPX74967.1"/>
    <property type="molecule type" value="Genomic_DNA"/>
</dbReference>
<accession>A0A507FIR4</accession>
<dbReference type="CDD" id="cd06257">
    <property type="entry name" value="DnaJ"/>
    <property type="match status" value="1"/>
</dbReference>
<dbReference type="Proteomes" id="UP000320333">
    <property type="component" value="Unassembled WGS sequence"/>
</dbReference>
<keyword evidence="4" id="KW-1185">Reference proteome</keyword>
<dbReference type="InterPro" id="IPR052423">
    <property type="entry name" value="EMIR"/>
</dbReference>
<protein>
    <recommendedName>
        <fullName evidence="2">J domain-containing protein</fullName>
    </recommendedName>
</protein>
<evidence type="ECO:0000259" key="2">
    <source>
        <dbReference type="PROSITE" id="PS50076"/>
    </source>
</evidence>
<dbReference type="SUPFAM" id="SSF46565">
    <property type="entry name" value="Chaperone J-domain"/>
    <property type="match status" value="1"/>
</dbReference>
<dbReference type="InterPro" id="IPR026894">
    <property type="entry name" value="DnaJ_X"/>
</dbReference>
<feature type="region of interest" description="Disordered" evidence="1">
    <location>
        <begin position="428"/>
        <end position="462"/>
    </location>
</feature>